<gene>
    <name evidence="2" type="ORF">IAA55_03405</name>
</gene>
<organism evidence="2 3">
    <name type="scientific">Candidatus Pullilachnospira gallistercoris</name>
    <dbReference type="NCBI Taxonomy" id="2840911"/>
    <lineage>
        <taxon>Bacteria</taxon>
        <taxon>Bacillati</taxon>
        <taxon>Bacillota</taxon>
        <taxon>Clostridia</taxon>
        <taxon>Lachnospirales</taxon>
        <taxon>Lachnospiraceae</taxon>
        <taxon>Lachnospiraceae incertae sedis</taxon>
        <taxon>Candidatus Pullilachnospira</taxon>
    </lineage>
</organism>
<dbReference type="PRINTS" id="PR00038">
    <property type="entry name" value="HTHLUXR"/>
</dbReference>
<reference evidence="2" key="1">
    <citation type="submission" date="2020-10" db="EMBL/GenBank/DDBJ databases">
        <authorList>
            <person name="Gilroy R."/>
        </authorList>
    </citation>
    <scope>NUCLEOTIDE SEQUENCE</scope>
    <source>
        <strain evidence="2">ChiSjej5B23-6657</strain>
    </source>
</reference>
<dbReference type="SMART" id="SM00421">
    <property type="entry name" value="HTH_LUXR"/>
    <property type="match status" value="1"/>
</dbReference>
<sequence>MDKNIFLIFNDILYDLYQCTSAEDLKNQFLPRLKLLLPFSYASILLRDDTAEGPCLSSPICYPEDFCAAEEAYLKEAEEDQLLWLIHSREPQLIKESDLIPEQKRLSAPLYLHCYKPFHIFDSLQYASVYQQQFLGVLTLFQTREDRPFDGEDMFHLRTLGTHFNAVLYRLTRETPRTFSENFTKKLQKTCSLTPREYEILCMIYAYRDNTEISQSLGITDSTLQKHLQNIFRKTKTSSRWELLRLQLPGEGSAASGDL</sequence>
<dbReference type="PROSITE" id="PS50043">
    <property type="entry name" value="HTH_LUXR_2"/>
    <property type="match status" value="1"/>
</dbReference>
<dbReference type="GO" id="GO:0003677">
    <property type="term" value="F:DNA binding"/>
    <property type="evidence" value="ECO:0007669"/>
    <property type="project" value="InterPro"/>
</dbReference>
<dbReference type="SUPFAM" id="SSF46894">
    <property type="entry name" value="C-terminal effector domain of the bipartite response regulators"/>
    <property type="match status" value="1"/>
</dbReference>
<dbReference type="InterPro" id="IPR036388">
    <property type="entry name" value="WH-like_DNA-bd_sf"/>
</dbReference>
<dbReference type="Gene3D" id="1.10.10.10">
    <property type="entry name" value="Winged helix-like DNA-binding domain superfamily/Winged helix DNA-binding domain"/>
    <property type="match status" value="1"/>
</dbReference>
<dbReference type="SUPFAM" id="SSF55781">
    <property type="entry name" value="GAF domain-like"/>
    <property type="match status" value="1"/>
</dbReference>
<protein>
    <recommendedName>
        <fullName evidence="1">HTH luxR-type domain-containing protein</fullName>
    </recommendedName>
</protein>
<dbReference type="CDD" id="cd06170">
    <property type="entry name" value="LuxR_C_like"/>
    <property type="match status" value="1"/>
</dbReference>
<feature type="domain" description="HTH luxR-type" evidence="1">
    <location>
        <begin position="186"/>
        <end position="251"/>
    </location>
</feature>
<accession>A0A9D1JAD2</accession>
<dbReference type="InterPro" id="IPR016032">
    <property type="entry name" value="Sig_transdc_resp-reg_C-effctor"/>
</dbReference>
<dbReference type="InterPro" id="IPR000792">
    <property type="entry name" value="Tscrpt_reg_LuxR_C"/>
</dbReference>
<dbReference type="AlphaFoldDB" id="A0A9D1JAD2"/>
<proteinExistence type="predicted"/>
<dbReference type="GO" id="GO:0006355">
    <property type="term" value="P:regulation of DNA-templated transcription"/>
    <property type="evidence" value="ECO:0007669"/>
    <property type="project" value="InterPro"/>
</dbReference>
<dbReference type="Pfam" id="PF00196">
    <property type="entry name" value="GerE"/>
    <property type="match status" value="1"/>
</dbReference>
<evidence type="ECO:0000259" key="1">
    <source>
        <dbReference type="PROSITE" id="PS50043"/>
    </source>
</evidence>
<evidence type="ECO:0000313" key="3">
    <source>
        <dbReference type="Proteomes" id="UP000823912"/>
    </source>
</evidence>
<comment type="caution">
    <text evidence="2">The sequence shown here is derived from an EMBL/GenBank/DDBJ whole genome shotgun (WGS) entry which is preliminary data.</text>
</comment>
<dbReference type="Proteomes" id="UP000823912">
    <property type="component" value="Unassembled WGS sequence"/>
</dbReference>
<dbReference type="EMBL" id="DVHM01000053">
    <property type="protein sequence ID" value="HIR70307.1"/>
    <property type="molecule type" value="Genomic_DNA"/>
</dbReference>
<name>A0A9D1JAD2_9FIRM</name>
<evidence type="ECO:0000313" key="2">
    <source>
        <dbReference type="EMBL" id="HIR70307.1"/>
    </source>
</evidence>
<reference evidence="2" key="2">
    <citation type="journal article" date="2021" name="PeerJ">
        <title>Extensive microbial diversity within the chicken gut microbiome revealed by metagenomics and culture.</title>
        <authorList>
            <person name="Gilroy R."/>
            <person name="Ravi A."/>
            <person name="Getino M."/>
            <person name="Pursley I."/>
            <person name="Horton D.L."/>
            <person name="Alikhan N.F."/>
            <person name="Baker D."/>
            <person name="Gharbi K."/>
            <person name="Hall N."/>
            <person name="Watson M."/>
            <person name="Adriaenssens E.M."/>
            <person name="Foster-Nyarko E."/>
            <person name="Jarju S."/>
            <person name="Secka A."/>
            <person name="Antonio M."/>
            <person name="Oren A."/>
            <person name="Chaudhuri R.R."/>
            <person name="La Ragione R."/>
            <person name="Hildebrand F."/>
            <person name="Pallen M.J."/>
        </authorList>
    </citation>
    <scope>NUCLEOTIDE SEQUENCE</scope>
    <source>
        <strain evidence="2">ChiSjej5B23-6657</strain>
    </source>
</reference>